<proteinExistence type="predicted"/>
<evidence type="ECO:0000313" key="3">
    <source>
        <dbReference type="Proteomes" id="UP001430953"/>
    </source>
</evidence>
<protein>
    <submittedName>
        <fullName evidence="2">Uncharacterized protein</fullName>
    </submittedName>
</protein>
<dbReference type="EMBL" id="JADYXP020000001">
    <property type="protein sequence ID" value="KAL0134819.1"/>
    <property type="molecule type" value="Genomic_DNA"/>
</dbReference>
<keyword evidence="3" id="KW-1185">Reference proteome</keyword>
<gene>
    <name evidence="2" type="ORF">PUN28_001533</name>
</gene>
<name>A0AAW2H5I8_9HYME</name>
<reference evidence="2 3" key="1">
    <citation type="submission" date="2023-03" db="EMBL/GenBank/DDBJ databases">
        <title>High recombination rates correlate with genetic variation in Cardiocondyla obscurior ants.</title>
        <authorList>
            <person name="Errbii M."/>
        </authorList>
    </citation>
    <scope>NUCLEOTIDE SEQUENCE [LARGE SCALE GENOMIC DNA]</scope>
    <source>
        <strain evidence="2">Alpha-2009</strain>
        <tissue evidence="2">Whole body</tissue>
    </source>
</reference>
<organism evidence="2 3">
    <name type="scientific">Cardiocondyla obscurior</name>
    <dbReference type="NCBI Taxonomy" id="286306"/>
    <lineage>
        <taxon>Eukaryota</taxon>
        <taxon>Metazoa</taxon>
        <taxon>Ecdysozoa</taxon>
        <taxon>Arthropoda</taxon>
        <taxon>Hexapoda</taxon>
        <taxon>Insecta</taxon>
        <taxon>Pterygota</taxon>
        <taxon>Neoptera</taxon>
        <taxon>Endopterygota</taxon>
        <taxon>Hymenoptera</taxon>
        <taxon>Apocrita</taxon>
        <taxon>Aculeata</taxon>
        <taxon>Formicoidea</taxon>
        <taxon>Formicidae</taxon>
        <taxon>Myrmicinae</taxon>
        <taxon>Cardiocondyla</taxon>
    </lineage>
</organism>
<feature type="region of interest" description="Disordered" evidence="1">
    <location>
        <begin position="36"/>
        <end position="78"/>
    </location>
</feature>
<evidence type="ECO:0000313" key="2">
    <source>
        <dbReference type="EMBL" id="KAL0134819.1"/>
    </source>
</evidence>
<evidence type="ECO:0000256" key="1">
    <source>
        <dbReference type="SAM" id="MobiDB-lite"/>
    </source>
</evidence>
<dbReference type="Proteomes" id="UP001430953">
    <property type="component" value="Unassembled WGS sequence"/>
</dbReference>
<sequence length="99" mass="11316">MLSRQYLSKMTSDYTGVYSADAIHLTVYDTCTLQREMKGRKKRGKRKKKNRKNEKGSRRCGRKGRKTSMSCTSRKDPSFRRPAAESIILIFGAAETSAF</sequence>
<dbReference type="AlphaFoldDB" id="A0AAW2H5I8"/>
<comment type="caution">
    <text evidence="2">The sequence shown here is derived from an EMBL/GenBank/DDBJ whole genome shotgun (WGS) entry which is preliminary data.</text>
</comment>
<feature type="compositionally biased region" description="Basic residues" evidence="1">
    <location>
        <begin position="38"/>
        <end position="66"/>
    </location>
</feature>
<accession>A0AAW2H5I8</accession>